<dbReference type="InterPro" id="IPR027477">
    <property type="entry name" value="Succ_DH/fumarate_Rdtase_cat_sf"/>
</dbReference>
<evidence type="ECO:0000256" key="11">
    <source>
        <dbReference type="ARBA" id="ARBA00022982"/>
    </source>
</evidence>
<dbReference type="FunFam" id="3.50.50.60:FF:000017">
    <property type="entry name" value="Fumarate reductase flavoprotein subunit"/>
    <property type="match status" value="1"/>
</dbReference>
<dbReference type="GO" id="GO:0005886">
    <property type="term" value="C:plasma membrane"/>
    <property type="evidence" value="ECO:0007669"/>
    <property type="project" value="UniProtKB-SubCell"/>
</dbReference>
<accession>A0A1W0D228</accession>
<evidence type="ECO:0000256" key="15">
    <source>
        <dbReference type="ARBA" id="ARBA00049220"/>
    </source>
</evidence>
<evidence type="ECO:0000256" key="14">
    <source>
        <dbReference type="ARBA" id="ARBA00034412"/>
    </source>
</evidence>
<evidence type="ECO:0000256" key="4">
    <source>
        <dbReference type="ARBA" id="ARBA00012792"/>
    </source>
</evidence>
<dbReference type="InterPro" id="IPR015939">
    <property type="entry name" value="Fum_Rdtase/Succ_DH_flav-like_C"/>
</dbReference>
<organism evidence="21 22">
    <name type="scientific">Chromobacterium haemolyticum</name>
    <dbReference type="NCBI Taxonomy" id="394935"/>
    <lineage>
        <taxon>Bacteria</taxon>
        <taxon>Pseudomonadati</taxon>
        <taxon>Pseudomonadota</taxon>
        <taxon>Betaproteobacteria</taxon>
        <taxon>Neisseriales</taxon>
        <taxon>Chromobacteriaceae</taxon>
        <taxon>Chromobacterium</taxon>
    </lineage>
</organism>
<keyword evidence="6 18" id="KW-0813">Transport</keyword>
<feature type="binding site" evidence="17">
    <location>
        <begin position="37"/>
        <end position="52"/>
    </location>
    <ligand>
        <name>FAD</name>
        <dbReference type="ChEBI" id="CHEBI:57692"/>
    </ligand>
</feature>
<dbReference type="Gene3D" id="1.20.58.100">
    <property type="entry name" value="Fumarate reductase/succinate dehydrogenase flavoprotein-like, C-terminal domain"/>
    <property type="match status" value="1"/>
</dbReference>
<evidence type="ECO:0000256" key="10">
    <source>
        <dbReference type="ARBA" id="ARBA00022827"/>
    </source>
</evidence>
<keyword evidence="11 18" id="KW-0249">Electron transport</keyword>
<dbReference type="EC" id="1.3.5.1" evidence="4 18"/>
<evidence type="ECO:0000256" key="3">
    <source>
        <dbReference type="ARBA" id="ARBA00008040"/>
    </source>
</evidence>
<dbReference type="InterPro" id="IPR003952">
    <property type="entry name" value="FRD_SDH_FAD_BS"/>
</dbReference>
<keyword evidence="7" id="KW-1003">Cell membrane</keyword>
<dbReference type="GO" id="GO:0006113">
    <property type="term" value="P:fermentation"/>
    <property type="evidence" value="ECO:0007669"/>
    <property type="project" value="TreeGrafter"/>
</dbReference>
<keyword evidence="12 18" id="KW-0560">Oxidoreductase</keyword>
<comment type="cofactor">
    <cofactor evidence="1 17 18">
        <name>FAD</name>
        <dbReference type="ChEBI" id="CHEBI:57692"/>
    </cofactor>
</comment>
<dbReference type="AlphaFoldDB" id="A0A1W0D228"/>
<dbReference type="SUPFAM" id="SSF46977">
    <property type="entry name" value="Succinate dehydrogenase/fumarate reductase flavoprotein C-terminal domain"/>
    <property type="match status" value="1"/>
</dbReference>
<dbReference type="PANTHER" id="PTHR11632">
    <property type="entry name" value="SUCCINATE DEHYDROGENASE 2 FLAVOPROTEIN SUBUNIT"/>
    <property type="match status" value="1"/>
</dbReference>
<feature type="binding site" evidence="17">
    <location>
        <position position="245"/>
    </location>
    <ligand>
        <name>substrate</name>
    </ligand>
</feature>
<dbReference type="PROSITE" id="PS00504">
    <property type="entry name" value="FRD_SDH_FAD_BINDING"/>
    <property type="match status" value="1"/>
</dbReference>
<dbReference type="Proteomes" id="UP000192721">
    <property type="component" value="Unassembled WGS sequence"/>
</dbReference>
<protein>
    <recommendedName>
        <fullName evidence="5 18">Fumarate reductase flavoprotein subunit</fullName>
        <ecNumber evidence="4 18">1.3.5.1</ecNumber>
    </recommendedName>
</protein>
<dbReference type="GO" id="GO:0050660">
    <property type="term" value="F:flavin adenine dinucleotide binding"/>
    <property type="evidence" value="ECO:0007669"/>
    <property type="project" value="InterPro"/>
</dbReference>
<feature type="domain" description="Fumarate reductase/succinate dehydrogenase flavoprotein-like C-terminal" evidence="20">
    <location>
        <begin position="451"/>
        <end position="578"/>
    </location>
</feature>
<keyword evidence="8 17" id="KW-0285">Flavoprotein</keyword>
<feature type="domain" description="FAD-dependent oxidoreductase 2 FAD-binding" evidence="19">
    <location>
        <begin position="7"/>
        <end position="395"/>
    </location>
</feature>
<dbReference type="Pfam" id="PF02910">
    <property type="entry name" value="Succ_DH_flav_C"/>
    <property type="match status" value="1"/>
</dbReference>
<dbReference type="PIRSF" id="PIRSF000171">
    <property type="entry name" value="SDHA_APRA_LASPO"/>
    <property type="match status" value="1"/>
</dbReference>
<dbReference type="GO" id="GO:0022900">
    <property type="term" value="P:electron transport chain"/>
    <property type="evidence" value="ECO:0007669"/>
    <property type="project" value="UniProtKB-UniRule"/>
</dbReference>
<reference evidence="21 22" key="1">
    <citation type="submission" date="2017-02" db="EMBL/GenBank/DDBJ databases">
        <title>Chromobacterium haemolyticum H5244.</title>
        <authorList>
            <person name="Gulvik C.A."/>
        </authorList>
    </citation>
    <scope>NUCLEOTIDE SEQUENCE [LARGE SCALE GENOMIC DNA]</scope>
    <source>
        <strain evidence="21 22">H5244</strain>
    </source>
</reference>
<keyword evidence="9" id="KW-0547">Nucleotide-binding</keyword>
<dbReference type="InterPro" id="IPR003953">
    <property type="entry name" value="FAD-dep_OxRdtase_2_FAD-bd"/>
</dbReference>
<proteinExistence type="inferred from homology"/>
<dbReference type="FunFam" id="3.90.700.10:FF:000003">
    <property type="entry name" value="Fumarate reductase flavoprotein subunit"/>
    <property type="match status" value="1"/>
</dbReference>
<evidence type="ECO:0000256" key="1">
    <source>
        <dbReference type="ARBA" id="ARBA00001974"/>
    </source>
</evidence>
<feature type="binding site" evidence="17">
    <location>
        <position position="378"/>
    </location>
    <ligand>
        <name>FAD</name>
        <dbReference type="ChEBI" id="CHEBI:57692"/>
    </ligand>
</feature>
<feature type="binding site" evidence="17">
    <location>
        <position position="233"/>
    </location>
    <ligand>
        <name>substrate</name>
    </ligand>
</feature>
<dbReference type="InterPro" id="IPR030664">
    <property type="entry name" value="SdhA/FrdA/AprA"/>
</dbReference>
<evidence type="ECO:0000256" key="16">
    <source>
        <dbReference type="PIRSR" id="PIRSR000171-1"/>
    </source>
</evidence>
<evidence type="ECO:0000256" key="12">
    <source>
        <dbReference type="ARBA" id="ARBA00023002"/>
    </source>
</evidence>
<comment type="subunit">
    <text evidence="18">Part of an enzyme complex containing four subunits: a flavoprotein (FrdA), an iron-sulfur protein (FrdB), and two hydrophobic anchor proteins (FrdC and FrdD).</text>
</comment>
<dbReference type="InterPro" id="IPR005884">
    <property type="entry name" value="Fum_red_fp"/>
</dbReference>
<sequence length="594" mass="64756">METYQADIVIVGAGGAGLRAAIAAAQADPELRIALVSKVYPMRSHTVAAEGGSAGVKQAHDSFDAHFNDTVSGGDWLCEQDVVEYFVAQCPEEMVQLEHWGCPWSRKEDGSVNVRAFGGMKIERTWFAADKTGFHMLHTLFQTSIRFPSIRRFDEYFCADLIVEDGEARGVLAIDIASGDSLLIEAGAVVMATGGAGRVFRENTNGGIVTGDGMALAYRHGVPLRDMEFVQYHPTCMPGTGLLFTEACRGEGGLLVNKDGYRYLQDYGLGPAEDKPRNKFMELGPRDRLSQAFWYEQQQGRTVEGPWGSAVYLDLRHLGHAKLRERLPQICELAEEFLGIDPAKAPIPVRPAVHYTMGGILVDGRCAAPMPGLFAAGECSSVGIHGANRLGSNSLAELSVFGKVAGEEAARCARSRRPARREALQKQAEAAEARLHALRAREGGERIAELRREMAETMEAGCGIYRLEASMQATCDKLAELKQRFRNVHVEDKSSVWNSDWLLAIELGYQLDVAEAMAHSALQRRESRGAHQRLDGCEQRDDLNFLKHSLAVYQGADAPRIDYGAVKITKSQPAVRAYGAAGLAAEAAAKEGKA</sequence>
<comment type="caution">
    <text evidence="21">The sequence shown here is derived from an EMBL/GenBank/DDBJ whole genome shotgun (WGS) entry which is preliminary data.</text>
</comment>
<evidence type="ECO:0000313" key="21">
    <source>
        <dbReference type="EMBL" id="OQS41059.1"/>
    </source>
</evidence>
<feature type="binding site" evidence="17">
    <location>
        <begin position="394"/>
        <end position="395"/>
    </location>
    <ligand>
        <name>FAD</name>
        <dbReference type="ChEBI" id="CHEBI:57692"/>
    </ligand>
</feature>
<evidence type="ECO:0000256" key="17">
    <source>
        <dbReference type="PIRSR" id="PIRSR630664-51"/>
    </source>
</evidence>
<dbReference type="SUPFAM" id="SSF56425">
    <property type="entry name" value="Succinate dehydrogenase/fumarate reductase flavoprotein, catalytic domain"/>
    <property type="match status" value="1"/>
</dbReference>
<evidence type="ECO:0000256" key="2">
    <source>
        <dbReference type="ARBA" id="ARBA00004515"/>
    </source>
</evidence>
<comment type="catalytic activity">
    <reaction evidence="14">
        <text>a menaquinone + succinate = a menaquinol + fumarate</text>
        <dbReference type="Rhea" id="RHEA:27834"/>
        <dbReference type="Rhea" id="RHEA-COMP:9537"/>
        <dbReference type="Rhea" id="RHEA-COMP:9539"/>
        <dbReference type="ChEBI" id="CHEBI:16374"/>
        <dbReference type="ChEBI" id="CHEBI:18151"/>
        <dbReference type="ChEBI" id="CHEBI:29806"/>
        <dbReference type="ChEBI" id="CHEBI:30031"/>
        <dbReference type="EC" id="1.3.5.1"/>
    </reaction>
</comment>
<dbReference type="InterPro" id="IPR014006">
    <property type="entry name" value="Succ_Dhase_FrdA_Gneg"/>
</dbReference>
<dbReference type="Gene3D" id="3.50.50.60">
    <property type="entry name" value="FAD/NAD(P)-binding domain"/>
    <property type="match status" value="1"/>
</dbReference>
<dbReference type="Gene3D" id="4.10.80.40">
    <property type="entry name" value="succinate dehydrogenase protein domain"/>
    <property type="match status" value="1"/>
</dbReference>
<dbReference type="Pfam" id="PF00890">
    <property type="entry name" value="FAD_binding_2"/>
    <property type="match status" value="1"/>
</dbReference>
<dbReference type="InterPro" id="IPR036188">
    <property type="entry name" value="FAD/NAD-bd_sf"/>
</dbReference>
<dbReference type="GO" id="GO:0009061">
    <property type="term" value="P:anaerobic respiration"/>
    <property type="evidence" value="ECO:0007669"/>
    <property type="project" value="InterPro"/>
</dbReference>
<dbReference type="PANTHER" id="PTHR11632:SF82">
    <property type="entry name" value="FUMARATE REDUCTASE FLAVOPROTEIN SUBUNIT"/>
    <property type="match status" value="1"/>
</dbReference>
<evidence type="ECO:0000256" key="5">
    <source>
        <dbReference type="ARBA" id="ARBA00014044"/>
    </source>
</evidence>
<evidence type="ECO:0000256" key="6">
    <source>
        <dbReference type="ARBA" id="ARBA00022448"/>
    </source>
</evidence>
<dbReference type="NCBIfam" id="TIGR01176">
    <property type="entry name" value="fum_red_Fp"/>
    <property type="match status" value="1"/>
</dbReference>
<comment type="catalytic activity">
    <reaction evidence="15 18">
        <text>a quinone + succinate = fumarate + a quinol</text>
        <dbReference type="Rhea" id="RHEA:40523"/>
        <dbReference type="ChEBI" id="CHEBI:24646"/>
        <dbReference type="ChEBI" id="CHEBI:29806"/>
        <dbReference type="ChEBI" id="CHEBI:30031"/>
        <dbReference type="ChEBI" id="CHEBI:132124"/>
        <dbReference type="EC" id="1.3.5.1"/>
    </reaction>
</comment>
<comment type="similarity">
    <text evidence="3 18">Belongs to the FAD-dependent oxidoreductase 2 family. FRD/SDH subfamily.</text>
</comment>
<evidence type="ECO:0000256" key="8">
    <source>
        <dbReference type="ARBA" id="ARBA00022630"/>
    </source>
</evidence>
<dbReference type="NCBIfam" id="TIGR01812">
    <property type="entry name" value="sdhA_frdA_Gneg"/>
    <property type="match status" value="1"/>
</dbReference>
<feature type="binding site" evidence="17">
    <location>
        <position position="212"/>
    </location>
    <ligand>
        <name>FAD</name>
        <dbReference type="ChEBI" id="CHEBI:57692"/>
    </ligand>
</feature>
<evidence type="ECO:0000256" key="7">
    <source>
        <dbReference type="ARBA" id="ARBA00022475"/>
    </source>
</evidence>
<evidence type="ECO:0000259" key="19">
    <source>
        <dbReference type="Pfam" id="PF00890"/>
    </source>
</evidence>
<evidence type="ECO:0000313" key="22">
    <source>
        <dbReference type="Proteomes" id="UP000192721"/>
    </source>
</evidence>
<name>A0A1W0D228_9NEIS</name>
<dbReference type="GO" id="GO:0009055">
    <property type="term" value="F:electron transfer activity"/>
    <property type="evidence" value="ECO:0007669"/>
    <property type="project" value="TreeGrafter"/>
</dbReference>
<gene>
    <name evidence="21" type="ORF">B0T45_09545</name>
</gene>
<feature type="active site" description="Proton acceptor" evidence="16">
    <location>
        <position position="286"/>
    </location>
</feature>
<dbReference type="PRINTS" id="PR00368">
    <property type="entry name" value="FADPNR"/>
</dbReference>
<dbReference type="NCBIfam" id="NF006686">
    <property type="entry name" value="PRK09231.1"/>
    <property type="match status" value="1"/>
</dbReference>
<dbReference type="FunFam" id="1.20.58.100:FF:000001">
    <property type="entry name" value="Succinate dehydrogenase flavoprotein subunit (SdhA)"/>
    <property type="match status" value="1"/>
</dbReference>
<feature type="binding site" evidence="17">
    <location>
        <begin position="12"/>
        <end position="17"/>
    </location>
    <ligand>
        <name>FAD</name>
        <dbReference type="ChEBI" id="CHEBI:57692"/>
    </ligand>
</feature>
<dbReference type="InterPro" id="IPR037099">
    <property type="entry name" value="Fum_R/Succ_DH_flav-like_C_sf"/>
</dbReference>
<keyword evidence="10 17" id="KW-0274">FAD</keyword>
<dbReference type="Gene3D" id="3.90.700.10">
    <property type="entry name" value="Succinate dehydrogenase/fumarate reductase flavoprotein, catalytic domain"/>
    <property type="match status" value="1"/>
</dbReference>
<evidence type="ECO:0000256" key="18">
    <source>
        <dbReference type="RuleBase" id="RU362050"/>
    </source>
</evidence>
<evidence type="ECO:0000256" key="13">
    <source>
        <dbReference type="ARBA" id="ARBA00023136"/>
    </source>
</evidence>
<evidence type="ECO:0000259" key="20">
    <source>
        <dbReference type="Pfam" id="PF02910"/>
    </source>
</evidence>
<comment type="subcellular location">
    <subcellularLocation>
        <location evidence="2">Cell inner membrane</location>
        <topology evidence="2">Peripheral membrane protein</topology>
        <orientation evidence="2">Cytoplasmic side</orientation>
    </subcellularLocation>
</comment>
<feature type="binding site" evidence="17">
    <location>
        <position position="354"/>
    </location>
    <ligand>
        <name>substrate</name>
    </ligand>
</feature>
<evidence type="ECO:0000256" key="9">
    <source>
        <dbReference type="ARBA" id="ARBA00022741"/>
    </source>
</evidence>
<feature type="binding site" evidence="17">
    <location>
        <position position="389"/>
    </location>
    <ligand>
        <name>substrate</name>
    </ligand>
</feature>
<dbReference type="EMBL" id="MUKV01000009">
    <property type="protein sequence ID" value="OQS41059.1"/>
    <property type="molecule type" value="Genomic_DNA"/>
</dbReference>
<keyword evidence="13" id="KW-0472">Membrane</keyword>
<dbReference type="RefSeq" id="WP_043633292.1">
    <property type="nucleotide sequence ID" value="NZ_CP109905.1"/>
</dbReference>
<dbReference type="GO" id="GO:0008177">
    <property type="term" value="F:succinate dehydrogenase (quinone) activity"/>
    <property type="evidence" value="ECO:0007669"/>
    <property type="project" value="UniProtKB-EC"/>
</dbReference>
<dbReference type="PRINTS" id="PR00411">
    <property type="entry name" value="PNDRDTASEI"/>
</dbReference>
<dbReference type="SUPFAM" id="SSF51905">
    <property type="entry name" value="FAD/NAD(P)-binding domain"/>
    <property type="match status" value="1"/>
</dbReference>